<evidence type="ECO:0000256" key="9">
    <source>
        <dbReference type="ARBA" id="ARBA00023136"/>
    </source>
</evidence>
<dbReference type="Pfam" id="PF01127">
    <property type="entry name" value="Sdh_cyt"/>
    <property type="match status" value="1"/>
</dbReference>
<keyword evidence="7 10" id="KW-1133">Transmembrane helix</keyword>
<comment type="caution">
    <text evidence="11">The sequence shown here is derived from an EMBL/GenBank/DDBJ whole genome shotgun (WGS) entry which is preliminary data.</text>
</comment>
<dbReference type="InterPro" id="IPR014314">
    <property type="entry name" value="Succ_DH_cytb556"/>
</dbReference>
<evidence type="ECO:0000256" key="3">
    <source>
        <dbReference type="ARBA" id="ARBA00007244"/>
    </source>
</evidence>
<name>A0A953LG61_SYMTR</name>
<dbReference type="InterPro" id="IPR000701">
    <property type="entry name" value="SuccDH_FuR_B_TM-su"/>
</dbReference>
<keyword evidence="8" id="KW-0408">Iron</keyword>
<organism evidence="11 12">
    <name type="scientific">Symbiobacterium thermophilum</name>
    <dbReference type="NCBI Taxonomy" id="2734"/>
    <lineage>
        <taxon>Bacteria</taxon>
        <taxon>Bacillati</taxon>
        <taxon>Bacillota</taxon>
        <taxon>Clostridia</taxon>
        <taxon>Eubacteriales</taxon>
        <taxon>Symbiobacteriaceae</taxon>
        <taxon>Symbiobacterium</taxon>
    </lineage>
</organism>
<reference evidence="11" key="1">
    <citation type="submission" date="2017-11" db="EMBL/GenBank/DDBJ databases">
        <title>Three new genomes from thermophilic consortium.</title>
        <authorList>
            <person name="Quaggio R."/>
            <person name="Amgarten D."/>
            <person name="Setubal J.C."/>
        </authorList>
    </citation>
    <scope>NUCLEOTIDE SEQUENCE</scope>
    <source>
        <strain evidence="11">ZCTH01-B2</strain>
    </source>
</reference>
<protein>
    <submittedName>
        <fullName evidence="11">Succinate dehydrogenase, cytochrome b556 subunit</fullName>
    </submittedName>
</protein>
<feature type="transmembrane region" description="Helical" evidence="10">
    <location>
        <begin position="31"/>
        <end position="49"/>
    </location>
</feature>
<dbReference type="PANTHER" id="PTHR41910">
    <property type="entry name" value="SUCCINATE DEHYDROGENASE 2 MEMBRANE SUBUNIT SDHC"/>
    <property type="match status" value="1"/>
</dbReference>
<evidence type="ECO:0000256" key="7">
    <source>
        <dbReference type="ARBA" id="ARBA00022989"/>
    </source>
</evidence>
<dbReference type="PANTHER" id="PTHR41910:SF1">
    <property type="entry name" value="SUCCINATE DEHYDROGENASE HYDROPHOBIC MEMBRANE ANCHOR SUBUNIT"/>
    <property type="match status" value="1"/>
</dbReference>
<evidence type="ECO:0000256" key="10">
    <source>
        <dbReference type="SAM" id="Phobius"/>
    </source>
</evidence>
<comment type="subcellular location">
    <subcellularLocation>
        <location evidence="2">Membrane</location>
    </subcellularLocation>
</comment>
<evidence type="ECO:0000256" key="6">
    <source>
        <dbReference type="ARBA" id="ARBA00022723"/>
    </source>
</evidence>
<evidence type="ECO:0000313" key="11">
    <source>
        <dbReference type="EMBL" id="MBY6274926.1"/>
    </source>
</evidence>
<feature type="transmembrane region" description="Helical" evidence="10">
    <location>
        <begin position="111"/>
        <end position="135"/>
    </location>
</feature>
<evidence type="ECO:0000313" key="12">
    <source>
        <dbReference type="Proteomes" id="UP000732377"/>
    </source>
</evidence>
<keyword evidence="4" id="KW-0349">Heme</keyword>
<feature type="transmembrane region" description="Helical" evidence="10">
    <location>
        <begin position="69"/>
        <end position="90"/>
    </location>
</feature>
<keyword evidence="6" id="KW-0479">Metal-binding</keyword>
<evidence type="ECO:0000256" key="8">
    <source>
        <dbReference type="ARBA" id="ARBA00023004"/>
    </source>
</evidence>
<dbReference type="GO" id="GO:0046872">
    <property type="term" value="F:metal ion binding"/>
    <property type="evidence" value="ECO:0007669"/>
    <property type="project" value="UniProtKB-KW"/>
</dbReference>
<sequence length="140" mass="15962">MARVNTPPNRPVRSFADLNPRYFRTGMWSHVLHRITGVAITVFLLLHIWEITSVVRGGAAGFDTKMAGMAAKLWVVGEWLLFLALVFHAINGIRLILLDLGWGVREQKRNFWVVFILSAVIITIGSYFFVMRFLAYPWAA</sequence>
<comment type="cofactor">
    <cofactor evidence="1">
        <name>heme</name>
        <dbReference type="ChEBI" id="CHEBI:30413"/>
    </cofactor>
</comment>
<dbReference type="RefSeq" id="WP_011196759.1">
    <property type="nucleotide sequence ID" value="NZ_JACSIR010000010.1"/>
</dbReference>
<gene>
    <name evidence="11" type="primary">sdhC</name>
    <name evidence="11" type="ORF">CWE10_01710</name>
</gene>
<dbReference type="OMA" id="EGMWSWV"/>
<accession>A0A953LG61</accession>
<keyword evidence="9 10" id="KW-0472">Membrane</keyword>
<keyword evidence="5 10" id="KW-0812">Transmembrane</keyword>
<dbReference type="CDD" id="cd03501">
    <property type="entry name" value="SQR_TypeA_SdhC_like"/>
    <property type="match status" value="1"/>
</dbReference>
<proteinExistence type="inferred from homology"/>
<dbReference type="GO" id="GO:0016020">
    <property type="term" value="C:membrane"/>
    <property type="evidence" value="ECO:0007669"/>
    <property type="project" value="UniProtKB-SubCell"/>
</dbReference>
<dbReference type="SUPFAM" id="SSF81343">
    <property type="entry name" value="Fumarate reductase respiratory complex transmembrane subunits"/>
    <property type="match status" value="1"/>
</dbReference>
<dbReference type="NCBIfam" id="TIGR02970">
    <property type="entry name" value="succ_dehyd_cytB"/>
    <property type="match status" value="1"/>
</dbReference>
<evidence type="ECO:0000256" key="5">
    <source>
        <dbReference type="ARBA" id="ARBA00022692"/>
    </source>
</evidence>
<dbReference type="GO" id="GO:0006099">
    <property type="term" value="P:tricarboxylic acid cycle"/>
    <property type="evidence" value="ECO:0007669"/>
    <property type="project" value="InterPro"/>
</dbReference>
<dbReference type="Gene3D" id="1.20.1300.10">
    <property type="entry name" value="Fumarate reductase/succinate dehydrogenase, transmembrane subunit"/>
    <property type="match status" value="1"/>
</dbReference>
<dbReference type="InterPro" id="IPR034804">
    <property type="entry name" value="SQR/QFR_C/D"/>
</dbReference>
<dbReference type="InterPro" id="IPR039023">
    <property type="entry name" value="SdhC_prok"/>
</dbReference>
<dbReference type="Proteomes" id="UP000732377">
    <property type="component" value="Unassembled WGS sequence"/>
</dbReference>
<evidence type="ECO:0000256" key="2">
    <source>
        <dbReference type="ARBA" id="ARBA00004370"/>
    </source>
</evidence>
<evidence type="ECO:0000256" key="1">
    <source>
        <dbReference type="ARBA" id="ARBA00001971"/>
    </source>
</evidence>
<dbReference type="EMBL" id="PIUK01000007">
    <property type="protein sequence ID" value="MBY6274926.1"/>
    <property type="molecule type" value="Genomic_DNA"/>
</dbReference>
<evidence type="ECO:0000256" key="4">
    <source>
        <dbReference type="ARBA" id="ARBA00022617"/>
    </source>
</evidence>
<dbReference type="GO" id="GO:0009055">
    <property type="term" value="F:electron transfer activity"/>
    <property type="evidence" value="ECO:0007669"/>
    <property type="project" value="InterPro"/>
</dbReference>
<comment type="similarity">
    <text evidence="3">Belongs to the cytochrome b560 family.</text>
</comment>
<dbReference type="AlphaFoldDB" id="A0A953LG61"/>